<dbReference type="Gene3D" id="1.10.287.110">
    <property type="entry name" value="DnaJ domain"/>
    <property type="match status" value="1"/>
</dbReference>
<dbReference type="OrthoDB" id="17458at2759"/>
<dbReference type="AlphaFoldDB" id="A0A4S2N7Y5"/>
<gene>
    <name evidence="2" type="ORF">EX30DRAFT_337800</name>
</gene>
<protein>
    <recommendedName>
        <fullName evidence="1">J domain-containing protein</fullName>
    </recommendedName>
</protein>
<accession>A0A4S2N7Y5</accession>
<reference evidence="2 3" key="1">
    <citation type="submission" date="2019-04" db="EMBL/GenBank/DDBJ databases">
        <title>Comparative genomics and transcriptomics to analyze fruiting body development in filamentous ascomycetes.</title>
        <authorList>
            <consortium name="DOE Joint Genome Institute"/>
            <person name="Lutkenhaus R."/>
            <person name="Traeger S."/>
            <person name="Breuer J."/>
            <person name="Kuo A."/>
            <person name="Lipzen A."/>
            <person name="Pangilinan J."/>
            <person name="Dilworth D."/>
            <person name="Sandor L."/>
            <person name="Poggeler S."/>
            <person name="Barry K."/>
            <person name="Grigoriev I.V."/>
            <person name="Nowrousian M."/>
        </authorList>
    </citation>
    <scope>NUCLEOTIDE SEQUENCE [LARGE SCALE GENOMIC DNA]</scope>
    <source>
        <strain evidence="2 3">CBS 389.68</strain>
    </source>
</reference>
<dbReference type="InParanoid" id="A0A4S2N7Y5"/>
<dbReference type="SUPFAM" id="SSF46565">
    <property type="entry name" value="Chaperone J-domain"/>
    <property type="match status" value="1"/>
</dbReference>
<organism evidence="2 3">
    <name type="scientific">Ascodesmis nigricans</name>
    <dbReference type="NCBI Taxonomy" id="341454"/>
    <lineage>
        <taxon>Eukaryota</taxon>
        <taxon>Fungi</taxon>
        <taxon>Dikarya</taxon>
        <taxon>Ascomycota</taxon>
        <taxon>Pezizomycotina</taxon>
        <taxon>Pezizomycetes</taxon>
        <taxon>Pezizales</taxon>
        <taxon>Ascodesmidaceae</taxon>
        <taxon>Ascodesmis</taxon>
    </lineage>
</organism>
<proteinExistence type="predicted"/>
<evidence type="ECO:0000313" key="3">
    <source>
        <dbReference type="Proteomes" id="UP000298138"/>
    </source>
</evidence>
<name>A0A4S2N7Y5_9PEZI</name>
<dbReference type="STRING" id="341454.A0A4S2N7Y5"/>
<dbReference type="PROSITE" id="PS50076">
    <property type="entry name" value="DNAJ_2"/>
    <property type="match status" value="1"/>
</dbReference>
<sequence>MVLPHSQNLLSAALVSRSSANILTPLLCRRYATEAPVSDPYRWPTHKDPTPYDILETPRTGAYNKARYVEIVKLYHPDLSHIHTGSPSSQVTLPEPHVRLERFRMAVAANTLLSNSDKRAAYDRFGIGWAHGPHGHSAESCAEAEQNWWNHRSWHSREGHETFRQAYGRGGPNDASRNATWEDWERWRQQSTWDQNDGAAGGMQREIFAKNGTFMAVVLLLACLGSAAEVGYANKVGDDIVENTNKVTKELGRDITRRRRDESDRDERIRKFLVMRDPIGGREQIAKWEKQNARGVDGRFGHQGPVGVDTGDMKIVARQKSNQSP</sequence>
<dbReference type="InterPro" id="IPR036869">
    <property type="entry name" value="J_dom_sf"/>
</dbReference>
<dbReference type="InterPro" id="IPR001623">
    <property type="entry name" value="DnaJ_domain"/>
</dbReference>
<keyword evidence="3" id="KW-1185">Reference proteome</keyword>
<evidence type="ECO:0000259" key="1">
    <source>
        <dbReference type="PROSITE" id="PS50076"/>
    </source>
</evidence>
<evidence type="ECO:0000313" key="2">
    <source>
        <dbReference type="EMBL" id="TGZ85440.1"/>
    </source>
</evidence>
<dbReference type="Proteomes" id="UP000298138">
    <property type="component" value="Unassembled WGS sequence"/>
</dbReference>
<dbReference type="EMBL" id="ML220112">
    <property type="protein sequence ID" value="TGZ85440.1"/>
    <property type="molecule type" value="Genomic_DNA"/>
</dbReference>
<feature type="domain" description="J" evidence="1">
    <location>
        <begin position="50"/>
        <end position="126"/>
    </location>
</feature>